<name>A0AAD6UUP6_9AGAR</name>
<feature type="region of interest" description="Disordered" evidence="1">
    <location>
        <begin position="193"/>
        <end position="237"/>
    </location>
</feature>
<feature type="region of interest" description="Disordered" evidence="1">
    <location>
        <begin position="346"/>
        <end position="370"/>
    </location>
</feature>
<reference evidence="2" key="1">
    <citation type="submission" date="2023-03" db="EMBL/GenBank/DDBJ databases">
        <title>Massive genome expansion in bonnet fungi (Mycena s.s.) driven by repeated elements and novel gene families across ecological guilds.</title>
        <authorList>
            <consortium name="Lawrence Berkeley National Laboratory"/>
            <person name="Harder C.B."/>
            <person name="Miyauchi S."/>
            <person name="Viragh M."/>
            <person name="Kuo A."/>
            <person name="Thoen E."/>
            <person name="Andreopoulos B."/>
            <person name="Lu D."/>
            <person name="Skrede I."/>
            <person name="Drula E."/>
            <person name="Henrissat B."/>
            <person name="Morin E."/>
            <person name="Kohler A."/>
            <person name="Barry K."/>
            <person name="LaButti K."/>
            <person name="Morin E."/>
            <person name="Salamov A."/>
            <person name="Lipzen A."/>
            <person name="Mereny Z."/>
            <person name="Hegedus B."/>
            <person name="Baldrian P."/>
            <person name="Stursova M."/>
            <person name="Weitz H."/>
            <person name="Taylor A."/>
            <person name="Grigoriev I.V."/>
            <person name="Nagy L.G."/>
            <person name="Martin F."/>
            <person name="Kauserud H."/>
        </authorList>
    </citation>
    <scope>NUCLEOTIDE SEQUENCE</scope>
    <source>
        <strain evidence="2">9144</strain>
    </source>
</reference>
<protein>
    <submittedName>
        <fullName evidence="2">Uncharacterized protein</fullName>
    </submittedName>
</protein>
<dbReference type="AlphaFoldDB" id="A0AAD6UUP6"/>
<proteinExistence type="predicted"/>
<feature type="region of interest" description="Disordered" evidence="1">
    <location>
        <begin position="1"/>
        <end position="51"/>
    </location>
</feature>
<sequence length="549" mass="61074">MAAGQDKVGGSQDHSVYRTHLNSQDALHKTKTFNPRPKTISQDQRPCPKTKDIQDQPAVLLMHWMHMVRGRSGGRADRRWSWEAVRYRSAIRVRPMDQDVREALGCIGLCDGVAGAPPSSTRSWLGRMHRWGCGQRTRIVEGRRLDAQRPARDGVAGARLLLQDGLGRQEHRTEVGRVGLFAAFLLGYRDTAKRQGEKGTQDGQGPRGRSFTSLDRPQLRRTSTRDGSQMPQVRSRKDAEDMFKFRGYLFWMGARRPMGSGINARTAMRASGEGLKYPEAEHAYGHTGAWRDVSGVLEGSITVSKYPYLELLRTAEQAMRGGPEDVFDHPCADGWSDRGRVTPLVSQASSSASLTPCTSKRTWRRRPRDVAPAPPVLSALAPAPCLPAPVRAPWYRRGKHSSVRPRQNMRTAPRTPARAGTDAAPRTWWVHACGIHAAHRHQGGQGIGGARAREGLFPAPRAAVYRACHAARDGEVFRSVRGWMNGTFAYNNLLLWFMTAEMQPEAHALPAVKSAFRFMAHIPTRDTAQDHTAAFMLPFTFSINRTAAR</sequence>
<organism evidence="2 3">
    <name type="scientific">Mycena pura</name>
    <dbReference type="NCBI Taxonomy" id="153505"/>
    <lineage>
        <taxon>Eukaryota</taxon>
        <taxon>Fungi</taxon>
        <taxon>Dikarya</taxon>
        <taxon>Basidiomycota</taxon>
        <taxon>Agaricomycotina</taxon>
        <taxon>Agaricomycetes</taxon>
        <taxon>Agaricomycetidae</taxon>
        <taxon>Agaricales</taxon>
        <taxon>Marasmiineae</taxon>
        <taxon>Mycenaceae</taxon>
        <taxon>Mycena</taxon>
    </lineage>
</organism>
<dbReference type="Proteomes" id="UP001219525">
    <property type="component" value="Unassembled WGS sequence"/>
</dbReference>
<feature type="compositionally biased region" description="Polar residues" evidence="1">
    <location>
        <begin position="346"/>
        <end position="360"/>
    </location>
</feature>
<evidence type="ECO:0000313" key="3">
    <source>
        <dbReference type="Proteomes" id="UP001219525"/>
    </source>
</evidence>
<gene>
    <name evidence="2" type="ORF">GGX14DRAFT_677470</name>
</gene>
<keyword evidence="3" id="KW-1185">Reference proteome</keyword>
<accession>A0AAD6UUP6</accession>
<dbReference type="EMBL" id="JARJCW010000093">
    <property type="protein sequence ID" value="KAJ7195078.1"/>
    <property type="molecule type" value="Genomic_DNA"/>
</dbReference>
<evidence type="ECO:0000313" key="2">
    <source>
        <dbReference type="EMBL" id="KAJ7195078.1"/>
    </source>
</evidence>
<evidence type="ECO:0000256" key="1">
    <source>
        <dbReference type="SAM" id="MobiDB-lite"/>
    </source>
</evidence>
<feature type="region of interest" description="Disordered" evidence="1">
    <location>
        <begin position="398"/>
        <end position="421"/>
    </location>
</feature>
<comment type="caution">
    <text evidence="2">The sequence shown here is derived from an EMBL/GenBank/DDBJ whole genome shotgun (WGS) entry which is preliminary data.</text>
</comment>